<dbReference type="OrthoDB" id="190201at2759"/>
<dbReference type="InterPro" id="IPR050266">
    <property type="entry name" value="AB_hydrolase_sf"/>
</dbReference>
<accession>A0A4S8LWT1</accession>
<gene>
    <name evidence="4" type="ORF">K435DRAFT_840153</name>
</gene>
<dbReference type="PRINTS" id="PR00793">
    <property type="entry name" value="PROAMNOPTASE"/>
</dbReference>
<evidence type="ECO:0000259" key="3">
    <source>
        <dbReference type="Pfam" id="PF00561"/>
    </source>
</evidence>
<dbReference type="GO" id="GO:0006508">
    <property type="term" value="P:proteolysis"/>
    <property type="evidence" value="ECO:0007669"/>
    <property type="project" value="InterPro"/>
</dbReference>
<dbReference type="GO" id="GO:0016020">
    <property type="term" value="C:membrane"/>
    <property type="evidence" value="ECO:0007669"/>
    <property type="project" value="TreeGrafter"/>
</dbReference>
<evidence type="ECO:0000256" key="1">
    <source>
        <dbReference type="ARBA" id="ARBA00010088"/>
    </source>
</evidence>
<proteinExistence type="inferred from homology"/>
<keyword evidence="5" id="KW-1185">Reference proteome</keyword>
<dbReference type="PIRSF" id="PIRSF005539">
    <property type="entry name" value="Pept_S33_TRI_F1"/>
    <property type="match status" value="1"/>
</dbReference>
<dbReference type="AlphaFoldDB" id="A0A4S8LWT1"/>
<dbReference type="InterPro" id="IPR000073">
    <property type="entry name" value="AB_hydrolase_1"/>
</dbReference>
<name>A0A4S8LWT1_DENBC</name>
<organism evidence="4 5">
    <name type="scientific">Dendrothele bispora (strain CBS 962.96)</name>
    <dbReference type="NCBI Taxonomy" id="1314807"/>
    <lineage>
        <taxon>Eukaryota</taxon>
        <taxon>Fungi</taxon>
        <taxon>Dikarya</taxon>
        <taxon>Basidiomycota</taxon>
        <taxon>Agaricomycotina</taxon>
        <taxon>Agaricomycetes</taxon>
        <taxon>Agaricomycetidae</taxon>
        <taxon>Agaricales</taxon>
        <taxon>Agaricales incertae sedis</taxon>
        <taxon>Dendrothele</taxon>
    </lineage>
</organism>
<dbReference type="Pfam" id="PF00561">
    <property type="entry name" value="Abhydrolase_1"/>
    <property type="match status" value="1"/>
</dbReference>
<dbReference type="InterPro" id="IPR002410">
    <property type="entry name" value="Peptidase_S33"/>
</dbReference>
<dbReference type="PANTHER" id="PTHR43798">
    <property type="entry name" value="MONOACYLGLYCEROL LIPASE"/>
    <property type="match status" value="1"/>
</dbReference>
<dbReference type="SUPFAM" id="SSF53474">
    <property type="entry name" value="alpha/beta-Hydrolases"/>
    <property type="match status" value="1"/>
</dbReference>
<dbReference type="PANTHER" id="PTHR43798:SF33">
    <property type="entry name" value="HYDROLASE, PUTATIVE (AFU_ORTHOLOGUE AFUA_2G14860)-RELATED"/>
    <property type="match status" value="1"/>
</dbReference>
<reference evidence="4 5" key="1">
    <citation type="journal article" date="2019" name="Nat. Ecol. Evol.">
        <title>Megaphylogeny resolves global patterns of mushroom evolution.</title>
        <authorList>
            <person name="Varga T."/>
            <person name="Krizsan K."/>
            <person name="Foldi C."/>
            <person name="Dima B."/>
            <person name="Sanchez-Garcia M."/>
            <person name="Sanchez-Ramirez S."/>
            <person name="Szollosi G.J."/>
            <person name="Szarkandi J.G."/>
            <person name="Papp V."/>
            <person name="Albert L."/>
            <person name="Andreopoulos W."/>
            <person name="Angelini C."/>
            <person name="Antonin V."/>
            <person name="Barry K.W."/>
            <person name="Bougher N.L."/>
            <person name="Buchanan P."/>
            <person name="Buyck B."/>
            <person name="Bense V."/>
            <person name="Catcheside P."/>
            <person name="Chovatia M."/>
            <person name="Cooper J."/>
            <person name="Damon W."/>
            <person name="Desjardin D."/>
            <person name="Finy P."/>
            <person name="Geml J."/>
            <person name="Haridas S."/>
            <person name="Hughes K."/>
            <person name="Justo A."/>
            <person name="Karasinski D."/>
            <person name="Kautmanova I."/>
            <person name="Kiss B."/>
            <person name="Kocsube S."/>
            <person name="Kotiranta H."/>
            <person name="LaButti K.M."/>
            <person name="Lechner B.E."/>
            <person name="Liimatainen K."/>
            <person name="Lipzen A."/>
            <person name="Lukacs Z."/>
            <person name="Mihaltcheva S."/>
            <person name="Morgado L.N."/>
            <person name="Niskanen T."/>
            <person name="Noordeloos M.E."/>
            <person name="Ohm R.A."/>
            <person name="Ortiz-Santana B."/>
            <person name="Ovrebo C."/>
            <person name="Racz N."/>
            <person name="Riley R."/>
            <person name="Savchenko A."/>
            <person name="Shiryaev A."/>
            <person name="Soop K."/>
            <person name="Spirin V."/>
            <person name="Szebenyi C."/>
            <person name="Tomsovsky M."/>
            <person name="Tulloss R.E."/>
            <person name="Uehling J."/>
            <person name="Grigoriev I.V."/>
            <person name="Vagvolgyi C."/>
            <person name="Papp T."/>
            <person name="Martin F.M."/>
            <person name="Miettinen O."/>
            <person name="Hibbett D.S."/>
            <person name="Nagy L.G."/>
        </authorList>
    </citation>
    <scope>NUCLEOTIDE SEQUENCE [LARGE SCALE GENOMIC DNA]</scope>
    <source>
        <strain evidence="4 5">CBS 962.96</strain>
    </source>
</reference>
<evidence type="ECO:0000256" key="2">
    <source>
        <dbReference type="ARBA" id="ARBA00022801"/>
    </source>
</evidence>
<dbReference type="NCBIfam" id="TIGR01250">
    <property type="entry name" value="pro_imino_pep_2"/>
    <property type="match status" value="1"/>
</dbReference>
<dbReference type="InterPro" id="IPR029058">
    <property type="entry name" value="AB_hydrolase_fold"/>
</dbReference>
<dbReference type="Gene3D" id="3.40.50.1820">
    <property type="entry name" value="alpha/beta hydrolase"/>
    <property type="match status" value="1"/>
</dbReference>
<protein>
    <submittedName>
        <fullName evidence="4">Proline-specific peptidase</fullName>
    </submittedName>
</protein>
<evidence type="ECO:0000313" key="4">
    <source>
        <dbReference type="EMBL" id="THU93623.1"/>
    </source>
</evidence>
<dbReference type="EMBL" id="ML179244">
    <property type="protein sequence ID" value="THU93623.1"/>
    <property type="molecule type" value="Genomic_DNA"/>
</dbReference>
<comment type="similarity">
    <text evidence="1">Belongs to the peptidase S33 family.</text>
</comment>
<dbReference type="Proteomes" id="UP000297245">
    <property type="component" value="Unassembled WGS sequence"/>
</dbReference>
<feature type="domain" description="AB hydrolase-1" evidence="3">
    <location>
        <begin position="37"/>
        <end position="291"/>
    </location>
</feature>
<dbReference type="GO" id="GO:0008233">
    <property type="term" value="F:peptidase activity"/>
    <property type="evidence" value="ECO:0007669"/>
    <property type="project" value="InterPro"/>
</dbReference>
<evidence type="ECO:0000313" key="5">
    <source>
        <dbReference type="Proteomes" id="UP000297245"/>
    </source>
</evidence>
<keyword evidence="2" id="KW-0378">Hydrolase</keyword>
<dbReference type="InterPro" id="IPR005945">
    <property type="entry name" value="Pro_imino_pep"/>
</dbReference>
<sequence>MSVPINEGYVELDLPSAGQPCKTWYRLYGSLSSGRRPLVALHGGPGCTHDYLTDLSGLTSKYDIPLILYDQFGAGNSTHLPSKAGDTSFWTEDLFLFELDAVLAKLGIKEDYDLLGHSWGGMLAARHGSKQPKGLNKLIISSSPSDMKMWVEAQNKLREELPKDVQEALTKHETEGTTESEGYKKAVDVFYDHFLCTLKPWPDNFKKSMEKMEEDSTVYLTMNGPSEFFITGSLKDWSILEDIHRINVPTLLTNGRKDEAQDSTVLPFFEKIAKVKWVTFEKSSHTPHLEETERYLEVVGSFLTM</sequence>